<feature type="region of interest" description="Disordered" evidence="1">
    <location>
        <begin position="370"/>
        <end position="675"/>
    </location>
</feature>
<dbReference type="InterPro" id="IPR008266">
    <property type="entry name" value="Tyr_kinase_AS"/>
</dbReference>
<reference evidence="4" key="2">
    <citation type="submission" date="2025-08" db="UniProtKB">
        <authorList>
            <consortium name="RefSeq"/>
        </authorList>
    </citation>
    <scope>IDENTIFICATION</scope>
    <source>
        <strain evidence="4">S238N-H82</strain>
        <tissue evidence="4">Testes</tissue>
    </source>
</reference>
<feature type="domain" description="Protein kinase" evidence="2">
    <location>
        <begin position="24"/>
        <end position="315"/>
    </location>
</feature>
<dbReference type="Gene3D" id="1.10.510.10">
    <property type="entry name" value="Transferase(Phosphotransferase) domain 1"/>
    <property type="match status" value="1"/>
</dbReference>
<dbReference type="SUPFAM" id="SSF56112">
    <property type="entry name" value="Protein kinase-like (PK-like)"/>
    <property type="match status" value="1"/>
</dbReference>
<dbReference type="SMART" id="SM00219">
    <property type="entry name" value="TyrKc"/>
    <property type="match status" value="1"/>
</dbReference>
<dbReference type="PANTHER" id="PTHR34551:SF2">
    <property type="entry name" value="GLUTAMATE RICH 3"/>
    <property type="match status" value="1"/>
</dbReference>
<dbReference type="Pfam" id="PF20678">
    <property type="entry name" value="HV_Gp350_C-term"/>
    <property type="match status" value="1"/>
</dbReference>
<name>A0A9J7KLS0_BRAFL</name>
<dbReference type="InterPro" id="IPR000719">
    <property type="entry name" value="Prot_kinase_dom"/>
</dbReference>
<proteinExistence type="predicted"/>
<organism evidence="3 4">
    <name type="scientific">Branchiostoma floridae</name>
    <name type="common">Florida lancelet</name>
    <name type="synonym">Amphioxus</name>
    <dbReference type="NCBI Taxonomy" id="7739"/>
    <lineage>
        <taxon>Eukaryota</taxon>
        <taxon>Metazoa</taxon>
        <taxon>Chordata</taxon>
        <taxon>Cephalochordata</taxon>
        <taxon>Leptocardii</taxon>
        <taxon>Amphioxiformes</taxon>
        <taxon>Branchiostomatidae</taxon>
        <taxon>Branchiostoma</taxon>
    </lineage>
</organism>
<evidence type="ECO:0000256" key="1">
    <source>
        <dbReference type="SAM" id="MobiDB-lite"/>
    </source>
</evidence>
<feature type="compositionally biased region" description="Basic residues" evidence="1">
    <location>
        <begin position="642"/>
        <end position="655"/>
    </location>
</feature>
<dbReference type="Proteomes" id="UP000001554">
    <property type="component" value="Chromosome 2"/>
</dbReference>
<dbReference type="PANTHER" id="PTHR34551">
    <property type="entry name" value="GLUTAMATE-RICH 3"/>
    <property type="match status" value="1"/>
</dbReference>
<evidence type="ECO:0000313" key="4">
    <source>
        <dbReference type="RefSeq" id="XP_035665653.1"/>
    </source>
</evidence>
<dbReference type="GO" id="GO:0035556">
    <property type="term" value="P:intracellular signal transduction"/>
    <property type="evidence" value="ECO:0000318"/>
    <property type="project" value="GO_Central"/>
</dbReference>
<dbReference type="PROSITE" id="PS50011">
    <property type="entry name" value="PROTEIN_KINASE_DOM"/>
    <property type="match status" value="1"/>
</dbReference>
<dbReference type="GO" id="GO:0050321">
    <property type="term" value="F:tau-protein kinase activity"/>
    <property type="evidence" value="ECO:0000318"/>
    <property type="project" value="GO_Central"/>
</dbReference>
<evidence type="ECO:0000313" key="3">
    <source>
        <dbReference type="Proteomes" id="UP000001554"/>
    </source>
</evidence>
<reference evidence="3" key="1">
    <citation type="journal article" date="2020" name="Nat. Ecol. Evol.">
        <title>Deeply conserved synteny resolves early events in vertebrate evolution.</title>
        <authorList>
            <person name="Simakov O."/>
            <person name="Marletaz F."/>
            <person name="Yue J.X."/>
            <person name="O'Connell B."/>
            <person name="Jenkins J."/>
            <person name="Brandt A."/>
            <person name="Calef R."/>
            <person name="Tung C.H."/>
            <person name="Huang T.K."/>
            <person name="Schmutz J."/>
            <person name="Satoh N."/>
            <person name="Yu J.K."/>
            <person name="Putnam N.H."/>
            <person name="Green R.E."/>
            <person name="Rokhsar D.S."/>
        </authorList>
    </citation>
    <scope>NUCLEOTIDE SEQUENCE [LARGE SCALE GENOMIC DNA]</scope>
    <source>
        <strain evidence="3">S238N-H82</strain>
    </source>
</reference>
<feature type="compositionally biased region" description="Low complexity" evidence="1">
    <location>
        <begin position="439"/>
        <end position="460"/>
    </location>
</feature>
<dbReference type="KEGG" id="bfo:118408898"/>
<dbReference type="InterPro" id="IPR020635">
    <property type="entry name" value="Tyr_kinase_cat_dom"/>
</dbReference>
<gene>
    <name evidence="4" type="primary">LOC118408898</name>
</gene>
<protein>
    <submittedName>
        <fullName evidence="4">MAP/microtubule affinity-regulating kinase 3-like</fullName>
    </submittedName>
</protein>
<feature type="compositionally biased region" description="Polar residues" evidence="1">
    <location>
        <begin position="736"/>
        <end position="748"/>
    </location>
</feature>
<feature type="compositionally biased region" description="Polar residues" evidence="1">
    <location>
        <begin position="554"/>
        <end position="566"/>
    </location>
</feature>
<dbReference type="RefSeq" id="XP_035665653.1">
    <property type="nucleotide sequence ID" value="XM_035809760.1"/>
</dbReference>
<dbReference type="AlphaFoldDB" id="A0A9J7KLS0"/>
<feature type="region of interest" description="Disordered" evidence="1">
    <location>
        <begin position="730"/>
        <end position="841"/>
    </location>
</feature>
<feature type="compositionally biased region" description="Polar residues" evidence="1">
    <location>
        <begin position="419"/>
        <end position="438"/>
    </location>
</feature>
<dbReference type="GO" id="GO:0005737">
    <property type="term" value="C:cytoplasm"/>
    <property type="evidence" value="ECO:0000318"/>
    <property type="project" value="GO_Central"/>
</dbReference>
<keyword evidence="3" id="KW-1185">Reference proteome</keyword>
<dbReference type="GeneID" id="118408898"/>
<feature type="compositionally biased region" description="Polar residues" evidence="1">
    <location>
        <begin position="395"/>
        <end position="411"/>
    </location>
</feature>
<dbReference type="GO" id="GO:0004713">
    <property type="term" value="F:protein tyrosine kinase activity"/>
    <property type="evidence" value="ECO:0007669"/>
    <property type="project" value="InterPro"/>
</dbReference>
<dbReference type="OrthoDB" id="10090520at2759"/>
<feature type="region of interest" description="Disordered" evidence="1">
    <location>
        <begin position="873"/>
        <end position="919"/>
    </location>
</feature>
<dbReference type="GO" id="GO:0005524">
    <property type="term" value="F:ATP binding"/>
    <property type="evidence" value="ECO:0007669"/>
    <property type="project" value="InterPro"/>
</dbReference>
<dbReference type="GO" id="GO:0000226">
    <property type="term" value="P:microtubule cytoskeleton organization"/>
    <property type="evidence" value="ECO:0000318"/>
    <property type="project" value="GO_Central"/>
</dbReference>
<dbReference type="InterPro" id="IPR011009">
    <property type="entry name" value="Kinase-like_dom_sf"/>
</dbReference>
<dbReference type="SMART" id="SM00220">
    <property type="entry name" value="S_TKc"/>
    <property type="match status" value="1"/>
</dbReference>
<dbReference type="OMA" id="LGHEWIT"/>
<feature type="compositionally biased region" description="Basic and acidic residues" evidence="1">
    <location>
        <begin position="800"/>
        <end position="811"/>
    </location>
</feature>
<sequence length="919" mass="98898">MDLEEISSEYWEDPIKWECGQYGYSVIKNIAIGSFGDIKLANAEDSALERREDLAGDADAKGHSLVAVKIVHTGNDDYASDILPREVNTLRRLHHPNVMKMYEYFYVAARTYIVLEYCGTNGRLGEFIRQYRAGRGLGLAEDAVRHFTKQLVNGMKYVHKRGIVHRDLRADNILLDDKYNIKISGFGYATKLEKGVGLVDLSDPSFEEKTSRLALEYTPPEAFSYDKYLGKPADVWSLGVVLYMMLAGKKPFTAPQHKSQQVRASLYCKAVWERSGKQSYSNRISKEAKILSRKLLDVKDDARPTLKQLSASRWLKNAILQPDRLMNLVRLHKDQYRDLAGVGEAERAPSEIDQEPLFMSDFMGLTAPNPWRNGVASPRSGVASPQSGMAFPQSGVASPQSGVASPQSGVASPQPGVASPQSGVASPQSGVASPQSGVASPQSGVASPQSSVASPQSGVAPPQPGVASPPKSGVASPIGRAHDDAYPSGNATPDVKPRRHVEKSDEEKSRRARRGRNLVPMKQTGVGNLVGASGFVPKPPPGKKCVAGGVATPPSGSGQRPASQAQIKKRGRRIPDSGSKGKNNRELTTNKSGSFKARTPSSFLCPPPEGRTQEEPQEGVSKYLEDGGPRSPNRFTREIKGVKKVPAKRTSRFKARTPSPSSPCPSPTPECLTQEDPEEDGVLTYLGGGGPTMKLSPDGRKLLPATQKDVGNLVASTGFVPKPPPGKKCAAAGVATPSSGQRCSSQAQIKMKGRRIQQIDSGSNRQKDGDLNKNGRLTQEESVGGVLKLEDGGPCSPNRFTRDTKIVEKLPAKRTSRFKARTPSPSSPCLSPPPECLTQEDPEEDGVLTYLGGGGPTMKLSPDGRKLLPMTQKDVDGTSFVPKPPSGKKCAAGGVATPPPGQRPASQSAYPKRNQWEVY</sequence>
<accession>A0A9J7KLS0</accession>
<dbReference type="PROSITE" id="PS00109">
    <property type="entry name" value="PROTEIN_KINASE_TYR"/>
    <property type="match status" value="1"/>
</dbReference>
<evidence type="ECO:0000259" key="2">
    <source>
        <dbReference type="PROSITE" id="PS50011"/>
    </source>
</evidence>
<dbReference type="Pfam" id="PF00069">
    <property type="entry name" value="Pkinase"/>
    <property type="match status" value="1"/>
</dbReference>